<sequence length="551" mass="60751">MARAYSAYPSSRRPKRIGATFLLLLASVASGPVPAQSPARQPASAPAATYASPADIYGDLFAAVQMRRIFADGKTFADAVPRRAPAAILRDYRAGDFANDAALKRFVLDNFIVPAEAAPAPSAGGEQARPPLTTHIAMLWPELTRQPVRPEPGSSALAVPAPYVVPGGRFREIYYWDSYFTMLGLTRDGRDDLVESMIDDFVALVERHGHIPNGTRSYYLSRSQPPVLYLMIGLSKTRNPAVQRRRLAALRREHAYWMRGADTLRPGGSAYHVVAMPDGSLLNRYWDDRDSPRDESWREDVLVAREAGRPSGEIFRDLRAGAESGWDFTSRWLGDGRSLATIRTSRIVPVDLNSLLHGLERAIAEDCARLADRACARDFAARADKRKAAITRYLWDAAKGYFADYDIDHKRTKGAVTAAALYPLFTGVATQAQASAIAGATHRWLLAPGGLRTTTVTTGQQWDSPNGWAPLQWIGAEGLRRTGHAALARDIAQRWLRTVAREYRASGRMLEKYDVEDIRPGGGGEYPLQDGFGWTNGVTRAFIAAYPDLQY</sequence>
<dbReference type="RefSeq" id="WP_107967105.1">
    <property type="nucleotide sequence ID" value="NZ_NWBU01000005.1"/>
</dbReference>
<dbReference type="Pfam" id="PF01204">
    <property type="entry name" value="Trehalase"/>
    <property type="match status" value="1"/>
</dbReference>
<proteinExistence type="predicted"/>
<dbReference type="InterPro" id="IPR012341">
    <property type="entry name" value="6hp_glycosidase-like_sf"/>
</dbReference>
<evidence type="ECO:0000256" key="1">
    <source>
        <dbReference type="ARBA" id="ARBA00022801"/>
    </source>
</evidence>
<dbReference type="InterPro" id="IPR001661">
    <property type="entry name" value="Glyco_hydro_37"/>
</dbReference>
<comment type="caution">
    <text evidence="4">The sequence shown here is derived from an EMBL/GenBank/DDBJ whole genome shotgun (WGS) entry which is preliminary data.</text>
</comment>
<dbReference type="PANTHER" id="PTHR23403:SF1">
    <property type="entry name" value="TREHALASE"/>
    <property type="match status" value="1"/>
</dbReference>
<evidence type="ECO:0000313" key="4">
    <source>
        <dbReference type="EMBL" id="PTQ12242.1"/>
    </source>
</evidence>
<evidence type="ECO:0000256" key="2">
    <source>
        <dbReference type="ARBA" id="ARBA00023295"/>
    </source>
</evidence>
<dbReference type="EMBL" id="NWBU01000005">
    <property type="protein sequence ID" value="PTQ12242.1"/>
    <property type="molecule type" value="Genomic_DNA"/>
</dbReference>
<keyword evidence="1" id="KW-0378">Hydrolase</keyword>
<name>A0A2T5FZV8_9SPHN</name>
<dbReference type="GO" id="GO:0005993">
    <property type="term" value="P:trehalose catabolic process"/>
    <property type="evidence" value="ECO:0007669"/>
    <property type="project" value="TreeGrafter"/>
</dbReference>
<dbReference type="InterPro" id="IPR008928">
    <property type="entry name" value="6-hairpin_glycosidase_sf"/>
</dbReference>
<dbReference type="OrthoDB" id="106887at2"/>
<dbReference type="NCBIfam" id="NF009773">
    <property type="entry name" value="PRK13270.1"/>
    <property type="match status" value="1"/>
</dbReference>
<dbReference type="GO" id="GO:0004555">
    <property type="term" value="F:alpha,alpha-trehalase activity"/>
    <property type="evidence" value="ECO:0007669"/>
    <property type="project" value="InterPro"/>
</dbReference>
<dbReference type="InterPro" id="IPR018232">
    <property type="entry name" value="Glyco_hydro_37_CS"/>
</dbReference>
<dbReference type="Gene3D" id="1.50.10.10">
    <property type="match status" value="1"/>
</dbReference>
<dbReference type="SUPFAM" id="SSF48208">
    <property type="entry name" value="Six-hairpin glycosidases"/>
    <property type="match status" value="1"/>
</dbReference>
<evidence type="ECO:0000313" key="5">
    <source>
        <dbReference type="Proteomes" id="UP000244162"/>
    </source>
</evidence>
<protein>
    <submittedName>
        <fullName evidence="4">Trehalase</fullName>
    </submittedName>
</protein>
<evidence type="ECO:0000256" key="3">
    <source>
        <dbReference type="SAM" id="SignalP"/>
    </source>
</evidence>
<feature type="signal peptide" evidence="3">
    <location>
        <begin position="1"/>
        <end position="35"/>
    </location>
</feature>
<organism evidence="4 5">
    <name type="scientific">Sphingomonas oleivorans</name>
    <dbReference type="NCBI Taxonomy" id="1735121"/>
    <lineage>
        <taxon>Bacteria</taxon>
        <taxon>Pseudomonadati</taxon>
        <taxon>Pseudomonadota</taxon>
        <taxon>Alphaproteobacteria</taxon>
        <taxon>Sphingomonadales</taxon>
        <taxon>Sphingomonadaceae</taxon>
        <taxon>Sphingomonas</taxon>
    </lineage>
</organism>
<dbReference type="PRINTS" id="PR00744">
    <property type="entry name" value="GLHYDRLASE37"/>
</dbReference>
<feature type="chain" id="PRO_5015691755" evidence="3">
    <location>
        <begin position="36"/>
        <end position="551"/>
    </location>
</feature>
<keyword evidence="2" id="KW-0326">Glycosidase</keyword>
<gene>
    <name evidence="4" type="ORF">CLG96_06760</name>
</gene>
<dbReference type="PROSITE" id="PS00927">
    <property type="entry name" value="TREHALASE_1"/>
    <property type="match status" value="1"/>
</dbReference>
<dbReference type="Proteomes" id="UP000244162">
    <property type="component" value="Unassembled WGS sequence"/>
</dbReference>
<dbReference type="PROSITE" id="PS00928">
    <property type="entry name" value="TREHALASE_2"/>
    <property type="match status" value="1"/>
</dbReference>
<keyword evidence="3" id="KW-0732">Signal</keyword>
<keyword evidence="5" id="KW-1185">Reference proteome</keyword>
<dbReference type="PANTHER" id="PTHR23403">
    <property type="entry name" value="TREHALASE"/>
    <property type="match status" value="1"/>
</dbReference>
<dbReference type="NCBIfam" id="NF009774">
    <property type="entry name" value="PRK13271.1"/>
    <property type="match status" value="1"/>
</dbReference>
<dbReference type="AlphaFoldDB" id="A0A2T5FZV8"/>
<accession>A0A2T5FZV8</accession>
<reference evidence="4 5" key="1">
    <citation type="submission" date="2017-09" db="EMBL/GenBank/DDBJ databases">
        <title>Sphingomonas panjinensis sp.nov., isolated from oil-contaminated soil.</title>
        <authorList>
            <person name="Wang L."/>
            <person name="Chen L."/>
        </authorList>
    </citation>
    <scope>NUCLEOTIDE SEQUENCE [LARGE SCALE GENOMIC DNA]</scope>
    <source>
        <strain evidence="4 5">FW-11</strain>
    </source>
</reference>